<comment type="similarity">
    <text evidence="1">Belongs to the short-chain dehydrogenases/reductases (SDR) family.</text>
</comment>
<accession>A0A4R3M0U3</accession>
<dbReference type="FunFam" id="3.40.50.720:FF:000084">
    <property type="entry name" value="Short-chain dehydrogenase reductase"/>
    <property type="match status" value="1"/>
</dbReference>
<dbReference type="EMBL" id="SMAI01000003">
    <property type="protein sequence ID" value="TCT06216.1"/>
    <property type="molecule type" value="Genomic_DNA"/>
</dbReference>
<dbReference type="GO" id="GO:0016491">
    <property type="term" value="F:oxidoreductase activity"/>
    <property type="evidence" value="ECO:0007669"/>
    <property type="project" value="UniProtKB-KW"/>
</dbReference>
<dbReference type="InterPro" id="IPR020904">
    <property type="entry name" value="Sc_DH/Rdtase_CS"/>
</dbReference>
<keyword evidence="2" id="KW-0560">Oxidoreductase</keyword>
<dbReference type="PANTHER" id="PTHR24321:SF15">
    <property type="entry name" value="OXIDOREDUCTASE UCPA"/>
    <property type="match status" value="1"/>
</dbReference>
<dbReference type="PRINTS" id="PR00081">
    <property type="entry name" value="GDHRDH"/>
</dbReference>
<gene>
    <name evidence="3" type="ORF">EDC64_103320</name>
</gene>
<dbReference type="RefSeq" id="WP_132030725.1">
    <property type="nucleotide sequence ID" value="NZ_SMAI01000003.1"/>
</dbReference>
<dbReference type="NCBIfam" id="NF005559">
    <property type="entry name" value="PRK07231.1"/>
    <property type="match status" value="1"/>
</dbReference>
<dbReference type="OrthoDB" id="9779623at2"/>
<evidence type="ECO:0000313" key="4">
    <source>
        <dbReference type="Proteomes" id="UP000294664"/>
    </source>
</evidence>
<dbReference type="Pfam" id="PF13561">
    <property type="entry name" value="adh_short_C2"/>
    <property type="match status" value="1"/>
</dbReference>
<protein>
    <submittedName>
        <fullName evidence="3">NAD(P)-dependent dehydrogenase (Short-subunit alcohol dehydrogenase family)</fullName>
    </submittedName>
</protein>
<dbReference type="InterPro" id="IPR002347">
    <property type="entry name" value="SDR_fam"/>
</dbReference>
<dbReference type="AlphaFoldDB" id="A0A4R3M0U3"/>
<evidence type="ECO:0000256" key="1">
    <source>
        <dbReference type="ARBA" id="ARBA00006484"/>
    </source>
</evidence>
<organism evidence="3 4">
    <name type="scientific">Aquabacter spiritensis</name>
    <dbReference type="NCBI Taxonomy" id="933073"/>
    <lineage>
        <taxon>Bacteria</taxon>
        <taxon>Pseudomonadati</taxon>
        <taxon>Pseudomonadota</taxon>
        <taxon>Alphaproteobacteria</taxon>
        <taxon>Hyphomicrobiales</taxon>
        <taxon>Xanthobacteraceae</taxon>
        <taxon>Aquabacter</taxon>
    </lineage>
</organism>
<dbReference type="PRINTS" id="PR00080">
    <property type="entry name" value="SDRFAMILY"/>
</dbReference>
<sequence length="274" mass="28243">MENGRLQGKVALITGGAGGQGRVEAELFAREGGAVLVTDIDAAGGEAVCAAVRAAGGRAQFQRHDVCDPAGWQACVAAAQAAFGGLDVLINNAGTISRHGIATIPLDSWNRTLEVNLTGVMLGMQICAPAMRARGGGSIVNVSSIAGMGAHYDAAYCASKWAVRGLTKTAAIEFVDWGIRVNSIHPGQIVETSFFRDGAPGHAESARRAIPMQRQGTPLECAYLALFLASDEASFITGAEIAIDGGFTAGAAIWMRSRMRDELAAAERAGAAAG</sequence>
<evidence type="ECO:0000256" key="2">
    <source>
        <dbReference type="ARBA" id="ARBA00023002"/>
    </source>
</evidence>
<reference evidence="3 4" key="1">
    <citation type="submission" date="2019-03" db="EMBL/GenBank/DDBJ databases">
        <title>Genomic Encyclopedia of Type Strains, Phase IV (KMG-IV): sequencing the most valuable type-strain genomes for metagenomic binning, comparative biology and taxonomic classification.</title>
        <authorList>
            <person name="Goeker M."/>
        </authorList>
    </citation>
    <scope>NUCLEOTIDE SEQUENCE [LARGE SCALE GENOMIC DNA]</scope>
    <source>
        <strain evidence="3 4">DSM 9035</strain>
    </source>
</reference>
<dbReference type="Gene3D" id="3.40.50.720">
    <property type="entry name" value="NAD(P)-binding Rossmann-like Domain"/>
    <property type="match status" value="1"/>
</dbReference>
<dbReference type="PANTHER" id="PTHR24321">
    <property type="entry name" value="DEHYDROGENASES, SHORT CHAIN"/>
    <property type="match status" value="1"/>
</dbReference>
<comment type="caution">
    <text evidence="3">The sequence shown here is derived from an EMBL/GenBank/DDBJ whole genome shotgun (WGS) entry which is preliminary data.</text>
</comment>
<dbReference type="PROSITE" id="PS00061">
    <property type="entry name" value="ADH_SHORT"/>
    <property type="match status" value="1"/>
</dbReference>
<dbReference type="SUPFAM" id="SSF51735">
    <property type="entry name" value="NAD(P)-binding Rossmann-fold domains"/>
    <property type="match status" value="1"/>
</dbReference>
<evidence type="ECO:0000313" key="3">
    <source>
        <dbReference type="EMBL" id="TCT06216.1"/>
    </source>
</evidence>
<dbReference type="Proteomes" id="UP000294664">
    <property type="component" value="Unassembled WGS sequence"/>
</dbReference>
<dbReference type="InterPro" id="IPR036291">
    <property type="entry name" value="NAD(P)-bd_dom_sf"/>
</dbReference>
<keyword evidence="4" id="KW-1185">Reference proteome</keyword>
<name>A0A4R3M0U3_9HYPH</name>
<proteinExistence type="inferred from homology"/>